<evidence type="ECO:0000313" key="2">
    <source>
        <dbReference type="Proteomes" id="UP000381260"/>
    </source>
</evidence>
<dbReference type="RefSeq" id="WP_153860126.1">
    <property type="nucleotide sequence ID" value="NZ_CP045913.1"/>
</dbReference>
<dbReference type="Proteomes" id="UP000381260">
    <property type="component" value="Chromosome"/>
</dbReference>
<protein>
    <submittedName>
        <fullName evidence="1">Uncharacterized protein</fullName>
    </submittedName>
</protein>
<accession>A0A5Q2VHD2</accession>
<proteinExistence type="predicted"/>
<name>A0A5Q2VHD2_SERPR</name>
<gene>
    <name evidence="1" type="ORF">GHV41_22265</name>
</gene>
<dbReference type="EMBL" id="CP045913">
    <property type="protein sequence ID" value="QGH63399.1"/>
    <property type="molecule type" value="Genomic_DNA"/>
</dbReference>
<organism evidence="1 2">
    <name type="scientific">Serratia proteamaculans</name>
    <dbReference type="NCBI Taxonomy" id="28151"/>
    <lineage>
        <taxon>Bacteria</taxon>
        <taxon>Pseudomonadati</taxon>
        <taxon>Pseudomonadota</taxon>
        <taxon>Gammaproteobacteria</taxon>
        <taxon>Enterobacterales</taxon>
        <taxon>Yersiniaceae</taxon>
        <taxon>Serratia</taxon>
    </lineage>
</organism>
<evidence type="ECO:0000313" key="1">
    <source>
        <dbReference type="EMBL" id="QGH63399.1"/>
    </source>
</evidence>
<sequence length="116" mass="13602">MNNREAEVSMSIWKHFRKVTPELLAQFFYENGVPTIICPICSGTDMSIPRASENIDGEEITYVHPSKVDTFGVEPQHSLLQYHYRLICKKCGYENRFSVHPVFYWMEKKEKVKETP</sequence>
<reference evidence="1 2" key="1">
    <citation type="submission" date="2019-11" db="EMBL/GenBank/DDBJ databases">
        <title>The Phosphoenolpyruvate Phosphotransferase System Regulates Serratia proteamaculans 336X Biofilm Formation and Wheat Roots colonization.</title>
        <authorList>
            <person name="Liu F."/>
        </authorList>
    </citation>
    <scope>NUCLEOTIDE SEQUENCE [LARGE SCALE GENOMIC DNA]</scope>
    <source>
        <strain evidence="1 2">336X</strain>
    </source>
</reference>
<dbReference type="AlphaFoldDB" id="A0A5Q2VHD2"/>